<protein>
    <submittedName>
        <fullName evidence="2">Uncharacterized protein</fullName>
    </submittedName>
</protein>
<feature type="region of interest" description="Disordered" evidence="1">
    <location>
        <begin position="1"/>
        <end position="20"/>
    </location>
</feature>
<organism evidence="2">
    <name type="scientific">Notodromas monacha</name>
    <dbReference type="NCBI Taxonomy" id="399045"/>
    <lineage>
        <taxon>Eukaryota</taxon>
        <taxon>Metazoa</taxon>
        <taxon>Ecdysozoa</taxon>
        <taxon>Arthropoda</taxon>
        <taxon>Crustacea</taxon>
        <taxon>Oligostraca</taxon>
        <taxon>Ostracoda</taxon>
        <taxon>Podocopa</taxon>
        <taxon>Podocopida</taxon>
        <taxon>Cypridocopina</taxon>
        <taxon>Cypridoidea</taxon>
        <taxon>Cyprididae</taxon>
        <taxon>Notodromas</taxon>
    </lineage>
</organism>
<dbReference type="EMBL" id="CAJPEX010000839">
    <property type="protein sequence ID" value="CAG0917385.1"/>
    <property type="molecule type" value="Genomic_DNA"/>
</dbReference>
<dbReference type="EMBL" id="OA882876">
    <property type="protein sequence ID" value="CAD7277233.1"/>
    <property type="molecule type" value="Genomic_DNA"/>
</dbReference>
<evidence type="ECO:0000256" key="1">
    <source>
        <dbReference type="SAM" id="MobiDB-lite"/>
    </source>
</evidence>
<dbReference type="AlphaFoldDB" id="A0A7R9BNH4"/>
<evidence type="ECO:0000313" key="3">
    <source>
        <dbReference type="Proteomes" id="UP000678499"/>
    </source>
</evidence>
<dbReference type="Proteomes" id="UP000678499">
    <property type="component" value="Unassembled WGS sequence"/>
</dbReference>
<name>A0A7R9BNH4_9CRUS</name>
<reference evidence="2" key="1">
    <citation type="submission" date="2020-11" db="EMBL/GenBank/DDBJ databases">
        <authorList>
            <person name="Tran Van P."/>
        </authorList>
    </citation>
    <scope>NUCLEOTIDE SEQUENCE</scope>
</reference>
<gene>
    <name evidence="2" type="ORF">NMOB1V02_LOCUS4968</name>
</gene>
<sequence length="98" mass="11062">MYHSQGSIMQPDMSTDIPAGRQHKRKIILESLRNLDKASCMNAYDYTTYLASVPVSSDIFDKTEDCSLPVLKTPLIEDSSQEATSPRCKLRQRLSTVH</sequence>
<proteinExistence type="predicted"/>
<accession>A0A7R9BNH4</accession>
<keyword evidence="3" id="KW-1185">Reference proteome</keyword>
<evidence type="ECO:0000313" key="2">
    <source>
        <dbReference type="EMBL" id="CAD7277233.1"/>
    </source>
</evidence>